<accession>M2YI65</accession>
<keyword evidence="2" id="KW-1185">Reference proteome</keyword>
<protein>
    <submittedName>
        <fullName evidence="1">Uncharacterized protein</fullName>
    </submittedName>
</protein>
<organism evidence="1 2">
    <name type="scientific">Dothistroma septosporum (strain NZE10 / CBS 128990)</name>
    <name type="common">Red band needle blight fungus</name>
    <name type="synonym">Mycosphaerella pini</name>
    <dbReference type="NCBI Taxonomy" id="675120"/>
    <lineage>
        <taxon>Eukaryota</taxon>
        <taxon>Fungi</taxon>
        <taxon>Dikarya</taxon>
        <taxon>Ascomycota</taxon>
        <taxon>Pezizomycotina</taxon>
        <taxon>Dothideomycetes</taxon>
        <taxon>Dothideomycetidae</taxon>
        <taxon>Mycosphaerellales</taxon>
        <taxon>Mycosphaerellaceae</taxon>
        <taxon>Dothistroma</taxon>
    </lineage>
</organism>
<reference evidence="2" key="1">
    <citation type="journal article" date="2012" name="PLoS Genet.">
        <title>The genomes of the fungal plant pathogens Cladosporium fulvum and Dothistroma septosporum reveal adaptation to different hosts and lifestyles but also signatures of common ancestry.</title>
        <authorList>
            <person name="de Wit P.J.G.M."/>
            <person name="van der Burgt A."/>
            <person name="Oekmen B."/>
            <person name="Stergiopoulos I."/>
            <person name="Abd-Elsalam K.A."/>
            <person name="Aerts A.L."/>
            <person name="Bahkali A.H."/>
            <person name="Beenen H.G."/>
            <person name="Chettri P."/>
            <person name="Cox M.P."/>
            <person name="Datema E."/>
            <person name="de Vries R.P."/>
            <person name="Dhillon B."/>
            <person name="Ganley A.R."/>
            <person name="Griffiths S.A."/>
            <person name="Guo Y."/>
            <person name="Hamelin R.C."/>
            <person name="Henrissat B."/>
            <person name="Kabir M.S."/>
            <person name="Jashni M.K."/>
            <person name="Kema G."/>
            <person name="Klaubauf S."/>
            <person name="Lapidus A."/>
            <person name="Levasseur A."/>
            <person name="Lindquist E."/>
            <person name="Mehrabi R."/>
            <person name="Ohm R.A."/>
            <person name="Owen T.J."/>
            <person name="Salamov A."/>
            <person name="Schwelm A."/>
            <person name="Schijlen E."/>
            <person name="Sun H."/>
            <person name="van den Burg H.A."/>
            <person name="van Ham R.C.H.J."/>
            <person name="Zhang S."/>
            <person name="Goodwin S.B."/>
            <person name="Grigoriev I.V."/>
            <person name="Collemare J."/>
            <person name="Bradshaw R.E."/>
        </authorList>
    </citation>
    <scope>NUCLEOTIDE SEQUENCE [LARGE SCALE GENOMIC DNA]</scope>
    <source>
        <strain evidence="2">NZE10 / CBS 128990</strain>
    </source>
</reference>
<dbReference type="EMBL" id="KB446546">
    <property type="protein sequence ID" value="EME38635.1"/>
    <property type="molecule type" value="Genomic_DNA"/>
</dbReference>
<dbReference type="HOGENOM" id="CLU_2497871_0_0_1"/>
<proteinExistence type="predicted"/>
<reference evidence="1 2" key="2">
    <citation type="journal article" date="2012" name="PLoS Pathog.">
        <title>Diverse lifestyles and strategies of plant pathogenesis encoded in the genomes of eighteen Dothideomycetes fungi.</title>
        <authorList>
            <person name="Ohm R.A."/>
            <person name="Feau N."/>
            <person name="Henrissat B."/>
            <person name="Schoch C.L."/>
            <person name="Horwitz B.A."/>
            <person name="Barry K.W."/>
            <person name="Condon B.J."/>
            <person name="Copeland A.C."/>
            <person name="Dhillon B."/>
            <person name="Glaser F."/>
            <person name="Hesse C.N."/>
            <person name="Kosti I."/>
            <person name="LaButti K."/>
            <person name="Lindquist E.A."/>
            <person name="Lucas S."/>
            <person name="Salamov A.A."/>
            <person name="Bradshaw R.E."/>
            <person name="Ciuffetti L."/>
            <person name="Hamelin R.C."/>
            <person name="Kema G.H.J."/>
            <person name="Lawrence C."/>
            <person name="Scott J.A."/>
            <person name="Spatafora J.W."/>
            <person name="Turgeon B.G."/>
            <person name="de Wit P.J.G.M."/>
            <person name="Zhong S."/>
            <person name="Goodwin S.B."/>
            <person name="Grigoriev I.V."/>
        </authorList>
    </citation>
    <scope>NUCLEOTIDE SEQUENCE [LARGE SCALE GENOMIC DNA]</scope>
    <source>
        <strain evidence="2">NZE10 / CBS 128990</strain>
    </source>
</reference>
<evidence type="ECO:0000313" key="1">
    <source>
        <dbReference type="EMBL" id="EME38635.1"/>
    </source>
</evidence>
<gene>
    <name evidence="1" type="ORF">DOTSEDRAFT_48170</name>
</gene>
<dbReference type="AlphaFoldDB" id="M2YI65"/>
<name>M2YI65_DOTSN</name>
<evidence type="ECO:0000313" key="2">
    <source>
        <dbReference type="Proteomes" id="UP000016933"/>
    </source>
</evidence>
<sequence>MRISQIPGNLRAEHMDQVAFTRMRSRLRSRKERDHVLSKKKGVSIALPGPETALQACNDGETAPLMLQQGIEGSCIARKPVAGKAD</sequence>
<dbReference type="Proteomes" id="UP000016933">
    <property type="component" value="Unassembled WGS sequence"/>
</dbReference>